<sequence>MSGSIQRPLLFLDVDGPLLPFRAIPGRRWWGDQEYPGLSLLNPAHGPLLLALPVDLVWATAWEADANALVGPRIGLPELPVVLWPEGSEEDERWGLHWKTRTLISWAAGRAFVWLDDEITEADREWVAAYHPGRALLHRVDPFIGLTEADLDVLAEWLRAES</sequence>
<name>A0ABS2U5M2_9ACTN</name>
<evidence type="ECO:0000313" key="1">
    <source>
        <dbReference type="EMBL" id="MBM9510657.1"/>
    </source>
</evidence>
<gene>
    <name evidence="1" type="ORF">ITX44_40070</name>
</gene>
<keyword evidence="2" id="KW-1185">Reference proteome</keyword>
<dbReference type="EMBL" id="JADKYB010000045">
    <property type="protein sequence ID" value="MBM9510657.1"/>
    <property type="molecule type" value="Genomic_DNA"/>
</dbReference>
<dbReference type="Proteomes" id="UP000749040">
    <property type="component" value="Unassembled WGS sequence"/>
</dbReference>
<dbReference type="RefSeq" id="WP_205365036.1">
    <property type="nucleotide sequence ID" value="NZ_JADKYB010000045.1"/>
</dbReference>
<accession>A0ABS2U5M2</accession>
<protein>
    <recommendedName>
        <fullName evidence="3">Secreted protein</fullName>
    </recommendedName>
</protein>
<reference evidence="1 2" key="1">
    <citation type="submission" date="2021-01" db="EMBL/GenBank/DDBJ databases">
        <title>Streptomyces acididurans sp. nov., isolated from a peat swamp forest soil.</title>
        <authorList>
            <person name="Chantavorakit T."/>
            <person name="Duangmal K."/>
        </authorList>
    </citation>
    <scope>NUCLEOTIDE SEQUENCE [LARGE SCALE GENOMIC DNA]</scope>
    <source>
        <strain evidence="1 2">KK5PA1</strain>
    </source>
</reference>
<comment type="caution">
    <text evidence="1">The sequence shown here is derived from an EMBL/GenBank/DDBJ whole genome shotgun (WGS) entry which is preliminary data.</text>
</comment>
<proteinExistence type="predicted"/>
<evidence type="ECO:0000313" key="2">
    <source>
        <dbReference type="Proteomes" id="UP000749040"/>
    </source>
</evidence>
<organism evidence="1 2">
    <name type="scientific">Actinacidiphila acididurans</name>
    <dbReference type="NCBI Taxonomy" id="2784346"/>
    <lineage>
        <taxon>Bacteria</taxon>
        <taxon>Bacillati</taxon>
        <taxon>Actinomycetota</taxon>
        <taxon>Actinomycetes</taxon>
        <taxon>Kitasatosporales</taxon>
        <taxon>Streptomycetaceae</taxon>
        <taxon>Actinacidiphila</taxon>
    </lineage>
</organism>
<evidence type="ECO:0008006" key="3">
    <source>
        <dbReference type="Google" id="ProtNLM"/>
    </source>
</evidence>